<reference evidence="3" key="1">
    <citation type="submission" date="2025-08" db="UniProtKB">
        <authorList>
            <consortium name="RefSeq"/>
        </authorList>
    </citation>
    <scope>IDENTIFICATION</scope>
    <source>
        <strain evidence="3">OHB3-1</strain>
    </source>
</reference>
<evidence type="ECO:0000313" key="2">
    <source>
        <dbReference type="Proteomes" id="UP000504603"/>
    </source>
</evidence>
<protein>
    <submittedName>
        <fullName evidence="3">Uncharacterized protein LOC111005603</fullName>
    </submittedName>
</protein>
<gene>
    <name evidence="3" type="primary">LOC111005603</name>
</gene>
<dbReference type="PRINTS" id="PR00412">
    <property type="entry name" value="EPOXHYDRLASE"/>
</dbReference>
<evidence type="ECO:0000313" key="3">
    <source>
        <dbReference type="RefSeq" id="XP_022132861.1"/>
    </source>
</evidence>
<dbReference type="Pfam" id="PF00561">
    <property type="entry name" value="Abhydrolase_1"/>
    <property type="match status" value="2"/>
</dbReference>
<dbReference type="AlphaFoldDB" id="A0A6J1BTG7"/>
<dbReference type="GeneID" id="111005603"/>
<dbReference type="PRINTS" id="PR00111">
    <property type="entry name" value="ABHYDROLASE"/>
</dbReference>
<dbReference type="PANTHER" id="PTHR43139">
    <property type="entry name" value="SI:DKEY-122A22.2"/>
    <property type="match status" value="1"/>
</dbReference>
<name>A0A6J1BTG7_MOMCH</name>
<dbReference type="Proteomes" id="UP000504603">
    <property type="component" value="Unplaced"/>
</dbReference>
<dbReference type="RefSeq" id="XP_022132861.1">
    <property type="nucleotide sequence ID" value="XM_022277169.1"/>
</dbReference>
<organism evidence="2 3">
    <name type="scientific">Momordica charantia</name>
    <name type="common">Bitter gourd</name>
    <name type="synonym">Balsam pear</name>
    <dbReference type="NCBI Taxonomy" id="3673"/>
    <lineage>
        <taxon>Eukaryota</taxon>
        <taxon>Viridiplantae</taxon>
        <taxon>Streptophyta</taxon>
        <taxon>Embryophyta</taxon>
        <taxon>Tracheophyta</taxon>
        <taxon>Spermatophyta</taxon>
        <taxon>Magnoliopsida</taxon>
        <taxon>eudicotyledons</taxon>
        <taxon>Gunneridae</taxon>
        <taxon>Pentapetalae</taxon>
        <taxon>rosids</taxon>
        <taxon>fabids</taxon>
        <taxon>Cucurbitales</taxon>
        <taxon>Cucurbitaceae</taxon>
        <taxon>Momordiceae</taxon>
        <taxon>Momordica</taxon>
    </lineage>
</organism>
<dbReference type="PANTHER" id="PTHR43139:SF59">
    <property type="entry name" value="ALPHA_BETA-HYDROLASES SUPERFAMILY PROTEIN"/>
    <property type="match status" value="1"/>
</dbReference>
<keyword evidence="2" id="KW-1185">Reference proteome</keyword>
<evidence type="ECO:0000259" key="1">
    <source>
        <dbReference type="Pfam" id="PF00561"/>
    </source>
</evidence>
<dbReference type="InterPro" id="IPR029058">
    <property type="entry name" value="AB_hydrolase_fold"/>
</dbReference>
<feature type="domain" description="AB hydrolase-1" evidence="1">
    <location>
        <begin position="224"/>
        <end position="284"/>
    </location>
</feature>
<dbReference type="InterPro" id="IPR000073">
    <property type="entry name" value="AB_hydrolase_1"/>
</dbReference>
<accession>A0A6J1BTG7</accession>
<dbReference type="Gene3D" id="3.40.50.1820">
    <property type="entry name" value="alpha/beta hydrolase"/>
    <property type="match status" value="1"/>
</dbReference>
<dbReference type="GO" id="GO:0003824">
    <property type="term" value="F:catalytic activity"/>
    <property type="evidence" value="ECO:0007669"/>
    <property type="project" value="InterPro"/>
</dbReference>
<proteinExistence type="predicted"/>
<dbReference type="InterPro" id="IPR052370">
    <property type="entry name" value="Meta-cleavage_hydrolase"/>
</dbReference>
<feature type="domain" description="AB hydrolase-1" evidence="1">
    <location>
        <begin position="52"/>
        <end position="158"/>
    </location>
</feature>
<dbReference type="OrthoDB" id="6431331at2759"/>
<dbReference type="KEGG" id="mcha:111005603"/>
<dbReference type="SUPFAM" id="SSF53474">
    <property type="entry name" value="alpha/beta-Hydrolases"/>
    <property type="match status" value="1"/>
</dbReference>
<dbReference type="InterPro" id="IPR000639">
    <property type="entry name" value="Epox_hydrolase-like"/>
</dbReference>
<sequence length="303" mass="34254">MVSCSCCSITQSRNRCLRSKFMKHGLKSSTTDLKDGSIIHCWVPKTQNHHRPNLLLIHGFGSNALWQWGNTIPLLTPHFNVFVPDLIFFGDSSTTRPDRSDSFQAECIMQVMAANSVRKLSLIGLSYGGFVAYCLAARHEEVVERVVICSAAVCMEEKDLREGLFTISDLEEAANILVPQHPMKLKQLVNYALFKPPPIGLVPSCLLSDFILVMCPEYVEERKELIRAIPKDRKLSEIPKIQQPTLVIWGEGDKIFPLEMGHRLQRHLGERAQLVVIKNAGHAFDVEKPKEFHEHLKSFLGIK</sequence>